<organism evidence="2">
    <name type="scientific">Gibberella zeae</name>
    <name type="common">Wheat head blight fungus</name>
    <name type="synonym">Fusarium graminearum</name>
    <dbReference type="NCBI Taxonomy" id="5518"/>
    <lineage>
        <taxon>Eukaryota</taxon>
        <taxon>Fungi</taxon>
        <taxon>Dikarya</taxon>
        <taxon>Ascomycota</taxon>
        <taxon>Pezizomycotina</taxon>
        <taxon>Sordariomycetes</taxon>
        <taxon>Hypocreomycetidae</taxon>
        <taxon>Hypocreales</taxon>
        <taxon>Nectriaceae</taxon>
        <taxon>Fusarium</taxon>
    </lineage>
</organism>
<feature type="region of interest" description="Disordered" evidence="1">
    <location>
        <begin position="229"/>
        <end position="249"/>
    </location>
</feature>
<evidence type="ECO:0000313" key="2">
    <source>
        <dbReference type="EMBL" id="VIO63875.1"/>
    </source>
</evidence>
<protein>
    <submittedName>
        <fullName evidence="2">Uncharacterized protein</fullName>
    </submittedName>
</protein>
<feature type="compositionally biased region" description="Basic and acidic residues" evidence="1">
    <location>
        <begin position="229"/>
        <end position="243"/>
    </location>
</feature>
<sequence>MTFLDITRTLTAHLHRLIRSSRPCEVALCPPRILNLNPPRHTLQCFINSTQVEANADTGAEIDLASPEFAARSEFSIEPTDQQHQFVQLADGSIASISGCFRARFNPSEKPSTETLRPRAHMKTFHILDGLTSDILLSRHQIFEIYAFVEQANAFSEMERPDLHADLHLIAWLNRWRSKSGSRPIQYTSISEKYFAFWSEIDVDDAREHRLHQQRKVKASRIPIQVDREVAEDKESQRHDRYNQRRQRRIQTHNAEMALLGWNG</sequence>
<reference evidence="2" key="1">
    <citation type="submission" date="2019-04" db="EMBL/GenBank/DDBJ databases">
        <authorList>
            <person name="Melise S."/>
            <person name="Noan J."/>
            <person name="Okalmin O."/>
        </authorList>
    </citation>
    <scope>NUCLEOTIDE SEQUENCE</scope>
    <source>
        <strain evidence="2">FN9</strain>
    </source>
</reference>
<evidence type="ECO:0000256" key="1">
    <source>
        <dbReference type="SAM" id="MobiDB-lite"/>
    </source>
</evidence>
<dbReference type="EMBL" id="CAAKMV010000185">
    <property type="protein sequence ID" value="VIO63875.1"/>
    <property type="molecule type" value="Genomic_DNA"/>
</dbReference>
<proteinExistence type="predicted"/>
<gene>
    <name evidence="2" type="ORF">FUG_LOCUS542013</name>
</gene>
<dbReference type="AlphaFoldDB" id="A0A4E9EKN3"/>
<name>A0A4E9EKN3_GIBZA</name>
<accession>A0A4E9EKN3</accession>
<dbReference type="CDD" id="cd00303">
    <property type="entry name" value="retropepsin_like"/>
    <property type="match status" value="1"/>
</dbReference>